<organism evidence="3 4">
    <name type="scientific">Dyella flagellata</name>
    <dbReference type="NCBI Taxonomy" id="1867833"/>
    <lineage>
        <taxon>Bacteria</taxon>
        <taxon>Pseudomonadati</taxon>
        <taxon>Pseudomonadota</taxon>
        <taxon>Gammaproteobacteria</taxon>
        <taxon>Lysobacterales</taxon>
        <taxon>Rhodanobacteraceae</taxon>
        <taxon>Dyella</taxon>
    </lineage>
</organism>
<proteinExistence type="predicted"/>
<reference evidence="4" key="1">
    <citation type="journal article" date="2019" name="Int. J. Syst. Evol. Microbiol.">
        <title>The Global Catalogue of Microorganisms (GCM) 10K type strain sequencing project: providing services to taxonomists for standard genome sequencing and annotation.</title>
        <authorList>
            <consortium name="The Broad Institute Genomics Platform"/>
            <consortium name="The Broad Institute Genome Sequencing Center for Infectious Disease"/>
            <person name="Wu L."/>
            <person name="Ma J."/>
        </authorList>
    </citation>
    <scope>NUCLEOTIDE SEQUENCE [LARGE SCALE GENOMIC DNA]</scope>
    <source>
        <strain evidence="4">NBRC 111981</strain>
    </source>
</reference>
<evidence type="ECO:0000313" key="3">
    <source>
        <dbReference type="EMBL" id="GLQ88115.1"/>
    </source>
</evidence>
<dbReference type="RefSeq" id="WP_284331557.1">
    <property type="nucleotide sequence ID" value="NZ_BSOA01000014.1"/>
</dbReference>
<feature type="chain" id="PRO_5045520111" description="DUF4097 domain-containing protein" evidence="1">
    <location>
        <begin position="22"/>
        <end position="302"/>
    </location>
</feature>
<dbReference type="Proteomes" id="UP001156627">
    <property type="component" value="Unassembled WGS sequence"/>
</dbReference>
<dbReference type="InterPro" id="IPR025164">
    <property type="entry name" value="Toastrack_DUF4097"/>
</dbReference>
<evidence type="ECO:0000313" key="4">
    <source>
        <dbReference type="Proteomes" id="UP001156627"/>
    </source>
</evidence>
<name>A0ABQ5X966_9GAMM</name>
<feature type="domain" description="DUF4097" evidence="2">
    <location>
        <begin position="36"/>
        <end position="297"/>
    </location>
</feature>
<keyword evidence="4" id="KW-1185">Reference proteome</keyword>
<sequence length="302" mass="31500">MKTARYLPLMLCLLPGAQAFADTPLDLHHPAAPTAHIDISNVKGEINITAWDRPEVHVGGQLGDGAEPLTIEGSENNLTIRVEAKGHSGWFNWNGENAMEPSNLDINVPRSASVKVNVVSGSLSVDGIRGGDIEANSVSGRVRINAQTPMLNVVSVSGNVAFSGQTSQAKLQTVSGDILAPTLGSTVELQTVSGRIQAGGGPWHQLSISTVSGDVQLTGVVAADGSMNIDSMSGDVQLQLPAPFNANLHANTFSGTVHTEFGTPTHPEHGPGSTLDTVVGNGSGKIHIETFSGDVRIRKGRD</sequence>
<keyword evidence="1" id="KW-0732">Signal</keyword>
<gene>
    <name evidence="3" type="ORF">GCM10007898_16840</name>
</gene>
<protein>
    <recommendedName>
        <fullName evidence="2">DUF4097 domain-containing protein</fullName>
    </recommendedName>
</protein>
<comment type="caution">
    <text evidence="3">The sequence shown here is derived from an EMBL/GenBank/DDBJ whole genome shotgun (WGS) entry which is preliminary data.</text>
</comment>
<dbReference type="EMBL" id="BSOA01000014">
    <property type="protein sequence ID" value="GLQ88115.1"/>
    <property type="molecule type" value="Genomic_DNA"/>
</dbReference>
<evidence type="ECO:0000256" key="1">
    <source>
        <dbReference type="SAM" id="SignalP"/>
    </source>
</evidence>
<evidence type="ECO:0000259" key="2">
    <source>
        <dbReference type="Pfam" id="PF13349"/>
    </source>
</evidence>
<dbReference type="Pfam" id="PF13349">
    <property type="entry name" value="DUF4097"/>
    <property type="match status" value="1"/>
</dbReference>
<feature type="signal peptide" evidence="1">
    <location>
        <begin position="1"/>
        <end position="21"/>
    </location>
</feature>
<accession>A0ABQ5X966</accession>